<dbReference type="InterPro" id="IPR002455">
    <property type="entry name" value="GPCR3_GABA-B"/>
</dbReference>
<dbReference type="PANTHER" id="PTHR10519:SF46">
    <property type="entry name" value="METABOTROPIC GABA-B RECEPTOR SUBTYPE 3, ISOFORM A"/>
    <property type="match status" value="1"/>
</dbReference>
<evidence type="ECO:0000256" key="1">
    <source>
        <dbReference type="ARBA" id="ARBA00023040"/>
    </source>
</evidence>
<keyword evidence="6" id="KW-1185">Reference proteome</keyword>
<evidence type="ECO:0000313" key="5">
    <source>
        <dbReference type="EnsemblMetazoa" id="AMAM018322-PA"/>
    </source>
</evidence>
<keyword evidence="2" id="KW-0675">Receptor</keyword>
<reference evidence="6" key="1">
    <citation type="submission" date="2013-09" db="EMBL/GenBank/DDBJ databases">
        <title>The Genome Sequence of Anopheles maculatus species B.</title>
        <authorList>
            <consortium name="The Broad Institute Genomics Platform"/>
            <person name="Neafsey D.E."/>
            <person name="Besansky N."/>
            <person name="Howell P."/>
            <person name="Walton C."/>
            <person name="Young S.K."/>
            <person name="Zeng Q."/>
            <person name="Gargeya S."/>
            <person name="Fitzgerald M."/>
            <person name="Haas B."/>
            <person name="Abouelleil A."/>
            <person name="Allen A.W."/>
            <person name="Alvarado L."/>
            <person name="Arachchi H.M."/>
            <person name="Berlin A.M."/>
            <person name="Chapman S.B."/>
            <person name="Gainer-Dewar J."/>
            <person name="Goldberg J."/>
            <person name="Griggs A."/>
            <person name="Gujja S."/>
            <person name="Hansen M."/>
            <person name="Howarth C."/>
            <person name="Imamovic A."/>
            <person name="Ireland A."/>
            <person name="Larimer J."/>
            <person name="McCowan C."/>
            <person name="Murphy C."/>
            <person name="Pearson M."/>
            <person name="Poon T.W."/>
            <person name="Priest M."/>
            <person name="Roberts A."/>
            <person name="Saif S."/>
            <person name="Shea T."/>
            <person name="Sisk P."/>
            <person name="Sykes S."/>
            <person name="Wortman J."/>
            <person name="Nusbaum C."/>
            <person name="Birren B."/>
        </authorList>
    </citation>
    <scope>NUCLEOTIDE SEQUENCE [LARGE SCALE GENOMIC DNA]</scope>
    <source>
        <strain evidence="6">maculatus3</strain>
    </source>
</reference>
<dbReference type="Gene3D" id="3.40.50.2300">
    <property type="match status" value="2"/>
</dbReference>
<evidence type="ECO:0000313" key="6">
    <source>
        <dbReference type="Proteomes" id="UP000075901"/>
    </source>
</evidence>
<dbReference type="SUPFAM" id="SSF53822">
    <property type="entry name" value="Periplasmic binding protein-like I"/>
    <property type="match status" value="1"/>
</dbReference>
<dbReference type="VEuPathDB" id="VectorBase:AMAM018322"/>
<dbReference type="PANTHER" id="PTHR10519">
    <property type="entry name" value="GABA-B RECEPTOR"/>
    <property type="match status" value="1"/>
</dbReference>
<evidence type="ECO:0000256" key="2">
    <source>
        <dbReference type="ARBA" id="ARBA00023170"/>
    </source>
</evidence>
<proteinExistence type="predicted"/>
<keyword evidence="3" id="KW-0325">Glycoprotein</keyword>
<evidence type="ECO:0000256" key="3">
    <source>
        <dbReference type="ARBA" id="ARBA00023180"/>
    </source>
</evidence>
<dbReference type="EnsemblMetazoa" id="AMAM018322-RA">
    <property type="protein sequence ID" value="AMAM018322-PA"/>
    <property type="gene ID" value="AMAM018322"/>
</dbReference>
<protein>
    <recommendedName>
        <fullName evidence="7">Receptor ligand binding region domain-containing protein</fullName>
    </recommendedName>
</protein>
<dbReference type="GO" id="GO:0038039">
    <property type="term" value="C:G protein-coupled receptor heterodimeric complex"/>
    <property type="evidence" value="ECO:0007669"/>
    <property type="project" value="TreeGrafter"/>
</dbReference>
<sequence>MRFGWDTVATFSQNEEGYSLAVNDLVTELERANITCAATISFAETDFKEQLKLLRVYNLGMYGAEYAWILQDTYISSWWLSDPSESASFCSSKALLTAVENLIIVSSYNSIVGMGTALSGL</sequence>
<evidence type="ECO:0008006" key="7">
    <source>
        <dbReference type="Google" id="ProtNLM"/>
    </source>
</evidence>
<evidence type="ECO:0000256" key="4">
    <source>
        <dbReference type="ARBA" id="ARBA00023224"/>
    </source>
</evidence>
<organism evidence="5 6">
    <name type="scientific">Anopheles maculatus</name>
    <dbReference type="NCBI Taxonomy" id="74869"/>
    <lineage>
        <taxon>Eukaryota</taxon>
        <taxon>Metazoa</taxon>
        <taxon>Ecdysozoa</taxon>
        <taxon>Arthropoda</taxon>
        <taxon>Hexapoda</taxon>
        <taxon>Insecta</taxon>
        <taxon>Pterygota</taxon>
        <taxon>Neoptera</taxon>
        <taxon>Endopterygota</taxon>
        <taxon>Diptera</taxon>
        <taxon>Nematocera</taxon>
        <taxon>Culicoidea</taxon>
        <taxon>Culicidae</taxon>
        <taxon>Anophelinae</taxon>
        <taxon>Anopheles</taxon>
        <taxon>Anopheles maculatus group</taxon>
    </lineage>
</organism>
<dbReference type="GO" id="GO:0007214">
    <property type="term" value="P:gamma-aminobutyric acid signaling pathway"/>
    <property type="evidence" value="ECO:0007669"/>
    <property type="project" value="TreeGrafter"/>
</dbReference>
<dbReference type="GO" id="GO:0004965">
    <property type="term" value="F:G protein-coupled GABA receptor activity"/>
    <property type="evidence" value="ECO:0007669"/>
    <property type="project" value="InterPro"/>
</dbReference>
<dbReference type="InterPro" id="IPR028082">
    <property type="entry name" value="Peripla_BP_I"/>
</dbReference>
<reference evidence="5" key="2">
    <citation type="submission" date="2020-05" db="UniProtKB">
        <authorList>
            <consortium name="EnsemblMetazoa"/>
        </authorList>
    </citation>
    <scope>IDENTIFICATION</scope>
    <source>
        <strain evidence="5">maculatus3</strain>
    </source>
</reference>
<name>A0A182T2I5_9DIPT</name>
<keyword evidence="1" id="KW-0297">G-protein coupled receptor</keyword>
<keyword evidence="4" id="KW-0807">Transducer</keyword>
<dbReference type="Proteomes" id="UP000075901">
    <property type="component" value="Unassembled WGS sequence"/>
</dbReference>
<dbReference type="AlphaFoldDB" id="A0A182T2I5"/>
<accession>A0A182T2I5</accession>